<feature type="transmembrane region" description="Helical" evidence="10">
    <location>
        <begin position="229"/>
        <end position="254"/>
    </location>
</feature>
<comment type="function">
    <text evidence="8 10 11">Involved in peptidoglycan biosynthesis. Transports lipid-linked peptidoglycan precursors from the inner to the outer leaflet of the cytoplasmic membrane.</text>
</comment>
<dbReference type="NCBIfam" id="TIGR01695">
    <property type="entry name" value="murJ_mviN"/>
    <property type="match status" value="1"/>
</dbReference>
<keyword evidence="7 10" id="KW-0472">Membrane</keyword>
<feature type="transmembrane region" description="Helical" evidence="10">
    <location>
        <begin position="82"/>
        <end position="110"/>
    </location>
</feature>
<evidence type="ECO:0000256" key="3">
    <source>
        <dbReference type="ARBA" id="ARBA00022692"/>
    </source>
</evidence>
<keyword evidence="10 11" id="KW-0961">Cell wall biogenesis/degradation</keyword>
<dbReference type="GO" id="GO:0008360">
    <property type="term" value="P:regulation of cell shape"/>
    <property type="evidence" value="ECO:0007669"/>
    <property type="project" value="UniProtKB-UniRule"/>
</dbReference>
<protein>
    <recommendedName>
        <fullName evidence="10">Probable lipid II flippase MurJ</fullName>
    </recommendedName>
</protein>
<gene>
    <name evidence="10 12" type="primary">murJ</name>
    <name evidence="12" type="ORF">FIU01_02630</name>
</gene>
<organism evidence="12 13">
    <name type="scientific">Methylophilus medardicus</name>
    <dbReference type="NCBI Taxonomy" id="2588534"/>
    <lineage>
        <taxon>Bacteria</taxon>
        <taxon>Pseudomonadati</taxon>
        <taxon>Pseudomonadota</taxon>
        <taxon>Betaproteobacteria</taxon>
        <taxon>Nitrosomonadales</taxon>
        <taxon>Methylophilaceae</taxon>
        <taxon>Methylophilus</taxon>
    </lineage>
</organism>
<dbReference type="UniPathway" id="UPA00219"/>
<dbReference type="PRINTS" id="PR01806">
    <property type="entry name" value="VIRFACTRMVIN"/>
</dbReference>
<keyword evidence="2 10" id="KW-1003">Cell membrane</keyword>
<dbReference type="CDD" id="cd13123">
    <property type="entry name" value="MATE_MurJ_like"/>
    <property type="match status" value="1"/>
</dbReference>
<evidence type="ECO:0000256" key="5">
    <source>
        <dbReference type="ARBA" id="ARBA00022984"/>
    </source>
</evidence>
<dbReference type="RefSeq" id="WP_140002678.1">
    <property type="nucleotide sequence ID" value="NZ_CP040946.1"/>
</dbReference>
<evidence type="ECO:0000256" key="7">
    <source>
        <dbReference type="ARBA" id="ARBA00023136"/>
    </source>
</evidence>
<evidence type="ECO:0000256" key="4">
    <source>
        <dbReference type="ARBA" id="ARBA00022960"/>
    </source>
</evidence>
<keyword evidence="10" id="KW-0997">Cell inner membrane</keyword>
<reference evidence="13" key="1">
    <citation type="journal article" date="2019" name="ISME J.">
        <title>Evolution in action: habitat transition from sediment to the pelagial leads to genome streamlining in Methylophilaceae.</title>
        <authorList>
            <person name="Salcher M."/>
            <person name="Schaefle D."/>
            <person name="Kaspar M."/>
            <person name="Neuenschwander S.M."/>
            <person name="Ghai R."/>
        </authorList>
    </citation>
    <scope>NUCLEOTIDE SEQUENCE [LARGE SCALE GENOMIC DNA]</scope>
    <source>
        <strain evidence="13">MMS-M-51</strain>
    </source>
</reference>
<keyword evidence="5 10" id="KW-0573">Peptidoglycan synthesis</keyword>
<dbReference type="PANTHER" id="PTHR47019">
    <property type="entry name" value="LIPID II FLIPPASE MURJ"/>
    <property type="match status" value="1"/>
</dbReference>
<dbReference type="PANTHER" id="PTHR47019:SF1">
    <property type="entry name" value="LIPID II FLIPPASE MURJ"/>
    <property type="match status" value="1"/>
</dbReference>
<feature type="transmembrane region" description="Helical" evidence="10">
    <location>
        <begin position="186"/>
        <end position="208"/>
    </location>
</feature>
<dbReference type="KEGG" id="mmec:FIU01_02630"/>
<feature type="transmembrane region" description="Helical" evidence="10">
    <location>
        <begin position="130"/>
        <end position="154"/>
    </location>
</feature>
<dbReference type="AlphaFoldDB" id="A0A5B8CQK2"/>
<feature type="transmembrane region" description="Helical" evidence="10">
    <location>
        <begin position="443"/>
        <end position="468"/>
    </location>
</feature>
<feature type="transmembrane region" description="Helical" evidence="10">
    <location>
        <begin position="313"/>
        <end position="334"/>
    </location>
</feature>
<feature type="transmembrane region" description="Helical" evidence="10">
    <location>
        <begin position="161"/>
        <end position="180"/>
    </location>
</feature>
<comment type="similarity">
    <text evidence="9 10 11">Belongs to the MurJ/MviN family.</text>
</comment>
<evidence type="ECO:0000256" key="1">
    <source>
        <dbReference type="ARBA" id="ARBA00004651"/>
    </source>
</evidence>
<comment type="pathway">
    <text evidence="10">Cell wall biogenesis; peptidoglycan biosynthesis.</text>
</comment>
<feature type="transmembrane region" description="Helical" evidence="10">
    <location>
        <begin position="27"/>
        <end position="45"/>
    </location>
</feature>
<evidence type="ECO:0000256" key="2">
    <source>
        <dbReference type="ARBA" id="ARBA00022475"/>
    </source>
</evidence>
<dbReference type="GO" id="GO:0071555">
    <property type="term" value="P:cell wall organization"/>
    <property type="evidence" value="ECO:0007669"/>
    <property type="project" value="UniProtKB-UniRule"/>
</dbReference>
<feature type="transmembrane region" description="Helical" evidence="10">
    <location>
        <begin position="274"/>
        <end position="292"/>
    </location>
</feature>
<dbReference type="OrthoDB" id="9816572at2"/>
<evidence type="ECO:0000256" key="9">
    <source>
        <dbReference type="ARBA" id="ARBA00061532"/>
    </source>
</evidence>
<feature type="transmembrane region" description="Helical" evidence="10">
    <location>
        <begin position="480"/>
        <end position="501"/>
    </location>
</feature>
<dbReference type="EMBL" id="CP040946">
    <property type="protein sequence ID" value="QDC43533.1"/>
    <property type="molecule type" value="Genomic_DNA"/>
</dbReference>
<dbReference type="InterPro" id="IPR004268">
    <property type="entry name" value="MurJ"/>
</dbReference>
<feature type="transmembrane region" description="Helical" evidence="10">
    <location>
        <begin position="386"/>
        <end position="404"/>
    </location>
</feature>
<name>A0A5B8CQK2_9PROT</name>
<proteinExistence type="inferred from homology"/>
<comment type="subcellular location">
    <subcellularLocation>
        <location evidence="10">Cell inner membrane</location>
        <topology evidence="10">Multi-pass membrane protein</topology>
    </subcellularLocation>
    <subcellularLocation>
        <location evidence="1">Cell membrane</location>
        <topology evidence="1">Multi-pass membrane protein</topology>
    </subcellularLocation>
</comment>
<keyword evidence="13" id="KW-1185">Reference proteome</keyword>
<sequence>MNLLKALATVGGMTFISRLLGFVRDTLIARIFGAGMATDAFFVAFKIPNLLRRISGEGAFSQAFVPILSEYRKQRSPEATKALINHVSSLLGLFLVAITILGMLAAPLIVRLTSPGFVHDPAKFALTTELLRITFPYILFISLVSMSGGILNAFSKFQVPAFTPVWLNLSFIAAALWIAPHFNNSIYVLAWAVFVGGIIQLLYQLPYLQQIGMLPRYALNLQDEGVRRILRLMGPAIFGVSVAQISIVLNNIFASFMPTGSVSWLYFADRLMEFPTGVLGVALGTILLPSLSKAHVDRSSEEFSLLLDWGLRLTCMLAIPAAVAMAVLSKPLVASLFYYGKFTPMDVMQTERALIAYSLSLLGLIMVKVLAPGFYARQNVKTPVKIAIFTLVMTQVMNVGFLLFTPLQHAGLALAVGLGACLNAILLWVNLQKSGAFRPQAGWVLFLLKLMAAVSVMALVLMFAANWAGDWLAMPPVTRIWHLAVVVLLGMGVYFTALALLGFRPKHFMKRVVN</sequence>
<feature type="transmembrane region" description="Helical" evidence="10">
    <location>
        <begin position="410"/>
        <end position="431"/>
    </location>
</feature>
<dbReference type="Proteomes" id="UP000311008">
    <property type="component" value="Chromosome"/>
</dbReference>
<evidence type="ECO:0000256" key="8">
    <source>
        <dbReference type="ARBA" id="ARBA00060041"/>
    </source>
</evidence>
<keyword evidence="10 11" id="KW-0813">Transport</keyword>
<dbReference type="GO" id="GO:0005886">
    <property type="term" value="C:plasma membrane"/>
    <property type="evidence" value="ECO:0007669"/>
    <property type="project" value="UniProtKB-SubCell"/>
</dbReference>
<dbReference type="GO" id="GO:0034204">
    <property type="term" value="P:lipid translocation"/>
    <property type="evidence" value="ECO:0007669"/>
    <property type="project" value="TreeGrafter"/>
</dbReference>
<evidence type="ECO:0000256" key="10">
    <source>
        <dbReference type="HAMAP-Rule" id="MF_02078"/>
    </source>
</evidence>
<keyword evidence="6 10" id="KW-1133">Transmembrane helix</keyword>
<dbReference type="GO" id="GO:0015648">
    <property type="term" value="F:lipid-linked peptidoglycan transporter activity"/>
    <property type="evidence" value="ECO:0007669"/>
    <property type="project" value="UniProtKB-UniRule"/>
</dbReference>
<evidence type="ECO:0000256" key="6">
    <source>
        <dbReference type="ARBA" id="ARBA00022989"/>
    </source>
</evidence>
<dbReference type="HAMAP" id="MF_02078">
    <property type="entry name" value="MurJ_MviN"/>
    <property type="match status" value="1"/>
</dbReference>
<dbReference type="Pfam" id="PF03023">
    <property type="entry name" value="MurJ"/>
    <property type="match status" value="1"/>
</dbReference>
<dbReference type="InterPro" id="IPR051050">
    <property type="entry name" value="Lipid_II_flippase_MurJ/MviN"/>
</dbReference>
<keyword evidence="4 10" id="KW-0133">Cell shape</keyword>
<feature type="transmembrane region" description="Helical" evidence="10">
    <location>
        <begin position="354"/>
        <end position="374"/>
    </location>
</feature>
<dbReference type="GO" id="GO:0009252">
    <property type="term" value="P:peptidoglycan biosynthetic process"/>
    <property type="evidence" value="ECO:0007669"/>
    <property type="project" value="UniProtKB-UniRule"/>
</dbReference>
<evidence type="ECO:0000256" key="11">
    <source>
        <dbReference type="PIRNR" id="PIRNR002869"/>
    </source>
</evidence>
<dbReference type="PIRSF" id="PIRSF002869">
    <property type="entry name" value="MviN"/>
    <property type="match status" value="1"/>
</dbReference>
<accession>A0A5B8CQK2</accession>
<evidence type="ECO:0000313" key="12">
    <source>
        <dbReference type="EMBL" id="QDC43533.1"/>
    </source>
</evidence>
<evidence type="ECO:0000313" key="13">
    <source>
        <dbReference type="Proteomes" id="UP000311008"/>
    </source>
</evidence>
<keyword evidence="3 10" id="KW-0812">Transmembrane</keyword>